<sequence>MLKFIVKKLLMMIPMLLLISFIVYFGLQLTGIDPINFMVSPEMLSANKENVEALRESLGLNDPLIIQYFRWLGNCLHGDLGYSFDGSSIASIIAVRLPYTFELAGYSLVLSAVIGIGIGIISAVRQNGIIDYVGRVLAVLGQAVPQFLVGIILIQVFAIKLGWFPSANRVSPDATNAFVDAFKHLFLPVLTLTICMVAVLMRYARNTMLDVLNSDYIKTARSKGIPEWKVYLKHGFRNAMKPVLVILVFRIPMLVGGSVVIESVFSYPGIGLTMTNAIVSADYPIVLITTLIIAAAMLICSFMVDVFNALLDPRVRLGE</sequence>
<comment type="subcellular location">
    <subcellularLocation>
        <location evidence="1 7">Cell membrane</location>
        <topology evidence="1 7">Multi-pass membrane protein</topology>
    </subcellularLocation>
</comment>
<keyword evidence="2 7" id="KW-0813">Transport</keyword>
<dbReference type="Pfam" id="PF00528">
    <property type="entry name" value="BPD_transp_1"/>
    <property type="match status" value="1"/>
</dbReference>
<dbReference type="RefSeq" id="WP_006783127.1">
    <property type="nucleotide sequence ID" value="NZ_CP040506.1"/>
</dbReference>
<dbReference type="OrthoDB" id="9773221at2"/>
<dbReference type="PROSITE" id="PS50928">
    <property type="entry name" value="ABC_TM1"/>
    <property type="match status" value="1"/>
</dbReference>
<keyword evidence="4 7" id="KW-0812">Transmembrane</keyword>
<dbReference type="InterPro" id="IPR035906">
    <property type="entry name" value="MetI-like_sf"/>
</dbReference>
<feature type="domain" description="ABC transmembrane type-1" evidence="8">
    <location>
        <begin position="97"/>
        <end position="304"/>
    </location>
</feature>
<dbReference type="GO" id="GO:0005886">
    <property type="term" value="C:plasma membrane"/>
    <property type="evidence" value="ECO:0007669"/>
    <property type="project" value="UniProtKB-SubCell"/>
</dbReference>
<keyword evidence="10" id="KW-1185">Reference proteome</keyword>
<evidence type="ECO:0000256" key="7">
    <source>
        <dbReference type="RuleBase" id="RU363032"/>
    </source>
</evidence>
<dbReference type="HOGENOM" id="CLU_036879_1_2_9"/>
<dbReference type="Pfam" id="PF19300">
    <property type="entry name" value="BPD_transp_1_N"/>
    <property type="match status" value="1"/>
</dbReference>
<dbReference type="Proteomes" id="UP000005384">
    <property type="component" value="Unassembled WGS sequence"/>
</dbReference>
<feature type="transmembrane region" description="Helical" evidence="7">
    <location>
        <begin position="184"/>
        <end position="204"/>
    </location>
</feature>
<evidence type="ECO:0000256" key="6">
    <source>
        <dbReference type="ARBA" id="ARBA00023136"/>
    </source>
</evidence>
<accession>G5INR1</accession>
<comment type="caution">
    <text evidence="9">The sequence shown here is derived from an EMBL/GenBank/DDBJ whole genome shotgun (WGS) entry which is preliminary data.</text>
</comment>
<protein>
    <recommendedName>
        <fullName evidence="8">ABC transmembrane type-1 domain-containing protein</fullName>
    </recommendedName>
</protein>
<gene>
    <name evidence="9" type="ORF">HMPREF9473_05139</name>
</gene>
<keyword evidence="5 7" id="KW-1133">Transmembrane helix</keyword>
<feature type="transmembrane region" description="Helical" evidence="7">
    <location>
        <begin position="136"/>
        <end position="164"/>
    </location>
</feature>
<keyword evidence="6 7" id="KW-0472">Membrane</keyword>
<evidence type="ECO:0000256" key="4">
    <source>
        <dbReference type="ARBA" id="ARBA00022692"/>
    </source>
</evidence>
<evidence type="ECO:0000256" key="5">
    <source>
        <dbReference type="ARBA" id="ARBA00022989"/>
    </source>
</evidence>
<dbReference type="PATRIC" id="fig|742737.3.peg.5132"/>
<reference evidence="9 10" key="1">
    <citation type="submission" date="2011-08" db="EMBL/GenBank/DDBJ databases">
        <title>The Genome Sequence of Clostridium hathewayi WAL-18680.</title>
        <authorList>
            <consortium name="The Broad Institute Genome Sequencing Platform"/>
            <person name="Earl A."/>
            <person name="Ward D."/>
            <person name="Feldgarden M."/>
            <person name="Gevers D."/>
            <person name="Finegold S.M."/>
            <person name="Summanen P.H."/>
            <person name="Molitoris D.R."/>
            <person name="Song M."/>
            <person name="Daigneault M."/>
            <person name="Allen-Vercoe E."/>
            <person name="Young S.K."/>
            <person name="Zeng Q."/>
            <person name="Gargeya S."/>
            <person name="Fitzgerald M."/>
            <person name="Haas B."/>
            <person name="Abouelleil A."/>
            <person name="Alvarado L."/>
            <person name="Arachchi H.M."/>
            <person name="Berlin A."/>
            <person name="Brown A."/>
            <person name="Chapman S.B."/>
            <person name="Chen Z."/>
            <person name="Dunbar C."/>
            <person name="Freedman E."/>
            <person name="Gearin G."/>
            <person name="Gellesch M."/>
            <person name="Goldberg J."/>
            <person name="Griggs A."/>
            <person name="Gujja S."/>
            <person name="Heiman D."/>
            <person name="Howarth C."/>
            <person name="Larson L."/>
            <person name="Lui A."/>
            <person name="MacDonald P.J.P."/>
            <person name="Montmayeur A."/>
            <person name="Murphy C."/>
            <person name="Neiman D."/>
            <person name="Pearson M."/>
            <person name="Priest M."/>
            <person name="Roberts A."/>
            <person name="Saif S."/>
            <person name="Shea T."/>
            <person name="Shenoy N."/>
            <person name="Sisk P."/>
            <person name="Stolte C."/>
            <person name="Sykes S."/>
            <person name="Wortman J."/>
            <person name="Nusbaum C."/>
            <person name="Birren B."/>
        </authorList>
    </citation>
    <scope>NUCLEOTIDE SEQUENCE [LARGE SCALE GENOMIC DNA]</scope>
    <source>
        <strain evidence="9 10">WAL-18680</strain>
    </source>
</reference>
<dbReference type="GO" id="GO:0055085">
    <property type="term" value="P:transmembrane transport"/>
    <property type="evidence" value="ECO:0007669"/>
    <property type="project" value="InterPro"/>
</dbReference>
<dbReference type="PANTHER" id="PTHR43163">
    <property type="entry name" value="DIPEPTIDE TRANSPORT SYSTEM PERMEASE PROTEIN DPPB-RELATED"/>
    <property type="match status" value="1"/>
</dbReference>
<dbReference type="SUPFAM" id="SSF161098">
    <property type="entry name" value="MetI-like"/>
    <property type="match status" value="1"/>
</dbReference>
<comment type="similarity">
    <text evidence="7">Belongs to the binding-protein-dependent transport system permease family.</text>
</comment>
<dbReference type="Gene3D" id="1.10.3720.10">
    <property type="entry name" value="MetI-like"/>
    <property type="match status" value="1"/>
</dbReference>
<dbReference type="InterPro" id="IPR045621">
    <property type="entry name" value="BPD_transp_1_N"/>
</dbReference>
<evidence type="ECO:0000256" key="3">
    <source>
        <dbReference type="ARBA" id="ARBA00022475"/>
    </source>
</evidence>
<dbReference type="InterPro" id="IPR000515">
    <property type="entry name" value="MetI-like"/>
</dbReference>
<dbReference type="CDD" id="cd06261">
    <property type="entry name" value="TM_PBP2"/>
    <property type="match status" value="1"/>
</dbReference>
<evidence type="ECO:0000313" key="10">
    <source>
        <dbReference type="Proteomes" id="UP000005384"/>
    </source>
</evidence>
<keyword evidence="3" id="KW-1003">Cell membrane</keyword>
<evidence type="ECO:0000256" key="1">
    <source>
        <dbReference type="ARBA" id="ARBA00004651"/>
    </source>
</evidence>
<evidence type="ECO:0000256" key="2">
    <source>
        <dbReference type="ARBA" id="ARBA00022448"/>
    </source>
</evidence>
<dbReference type="EMBL" id="ADLN01000128">
    <property type="protein sequence ID" value="EHI56935.1"/>
    <property type="molecule type" value="Genomic_DNA"/>
</dbReference>
<proteinExistence type="inferred from homology"/>
<feature type="transmembrane region" description="Helical" evidence="7">
    <location>
        <begin position="285"/>
        <end position="311"/>
    </location>
</feature>
<dbReference type="AlphaFoldDB" id="G5INR1"/>
<name>G5INR1_9FIRM</name>
<feature type="transmembrane region" description="Helical" evidence="7">
    <location>
        <begin position="103"/>
        <end position="124"/>
    </location>
</feature>
<organism evidence="9 10">
    <name type="scientific">Hungatella hathewayi WAL-18680</name>
    <dbReference type="NCBI Taxonomy" id="742737"/>
    <lineage>
        <taxon>Bacteria</taxon>
        <taxon>Bacillati</taxon>
        <taxon>Bacillota</taxon>
        <taxon>Clostridia</taxon>
        <taxon>Lachnospirales</taxon>
        <taxon>Lachnospiraceae</taxon>
        <taxon>Hungatella</taxon>
    </lineage>
</organism>
<evidence type="ECO:0000313" key="9">
    <source>
        <dbReference type="EMBL" id="EHI56935.1"/>
    </source>
</evidence>
<feature type="transmembrane region" description="Helical" evidence="7">
    <location>
        <begin position="243"/>
        <end position="265"/>
    </location>
</feature>
<dbReference type="PANTHER" id="PTHR43163:SF6">
    <property type="entry name" value="DIPEPTIDE TRANSPORT SYSTEM PERMEASE PROTEIN DPPB-RELATED"/>
    <property type="match status" value="1"/>
</dbReference>
<evidence type="ECO:0000259" key="8">
    <source>
        <dbReference type="PROSITE" id="PS50928"/>
    </source>
</evidence>